<proteinExistence type="predicted"/>
<dbReference type="Proteomes" id="UP001228049">
    <property type="component" value="Unassembled WGS sequence"/>
</dbReference>
<dbReference type="PANTHER" id="PTHR33480:SF5">
    <property type="entry name" value="SI:DKEY-51D8.9"/>
    <property type="match status" value="1"/>
</dbReference>
<protein>
    <submittedName>
        <fullName evidence="2">Phosphoribosylformylglycinamidine synthase subunit PurQ</fullName>
    </submittedName>
</protein>
<keyword evidence="3" id="KW-1185">Reference proteome</keyword>
<name>A0AAD9EY78_DISEL</name>
<sequence length="961" mass="108296">MCEKDEVKAPVTRDSNPDGPIEMENVDTRNAGPSNKPDINREIKDTNLEEPDELHDSSSDISGSGDEFDSDSSLTKSLENIFFSMNSDSTPPDSGPPGAEEPCTDAMTESDGDTRYQTGRKRQSCHQMTFGDSGEKEQCSSQDTHESIVVGASQKKDGIRVYNKRQYCLYCSRPCAKMARHLEKVHEDKADVAKALSFPKRSKERRHQLDYIRNRGNYAHNAAVMESGNGELVPFKRPTQQAKGNEFIPCEYCLGLFNRKVLWRHIRTCKRKPKSVAQKPGENRVQSMCTYTGPVPAQISDAMTESDGDTRYQTGRKRQSPADSLNVPACDSTVPDQMTFGDSGEKEQCSSQDTHESIVVGASQKKDGIRVYNKRQYCLYCSRPCAKMARHLEKVHEDKADVAKALSFPKRSKERRHQLDYIRNRGNYAHNAAVMESGNGELVPFKRPTQQAKGNEFIPCEYCLGLFNRKVLWRHIRTCKRKSKSVAQKPGENRVQSMCTYTGPVPAQISDAMTESDGDTRYQTGRKRQSPADSLNVPACDSTVPDQMTFGDSGEKEQCSSQDTHESIVVGASHKKDGIRVYNKRHYCLYCSRPCAKMARHLEKAHEDKADVAKALSFPKRSKERRHQLDYIRNRGNYAHNAAVMESGNGELVPFKRPTQQAKGNEFIPCKYCLGLFNRKVLWRHIRTCKRKPKSVAQKPGKNRVQSMCTYTGPVPAQISKQLWGVICSMNTDPITNIIKSDHVITDLGQDLLNKGGNSTKNQHNVREKMRELGRLIHNGRKVTSLKKLEDFINPKKYLEMVRAVKVTCGYESGTGTFQIPSLANKLGHVLVNVSKLLKAHGLITNNHELVRKATEFQQVHSEKWNEMISSTALRNIAESKWNVPTLMPFTEDVQKMHQFLSAMQDECSSELSGTPSTKSWTELAKIDQNPREDFNLTSDGEFNGMKSLVLGRVHGKRETR</sequence>
<evidence type="ECO:0000256" key="1">
    <source>
        <dbReference type="SAM" id="MobiDB-lite"/>
    </source>
</evidence>
<accession>A0AAD9EY78</accession>
<feature type="compositionally biased region" description="Basic and acidic residues" evidence="1">
    <location>
        <begin position="38"/>
        <end position="47"/>
    </location>
</feature>
<dbReference type="AlphaFoldDB" id="A0AAD9EY78"/>
<reference evidence="2" key="1">
    <citation type="submission" date="2023-04" db="EMBL/GenBank/DDBJ databases">
        <title>Chromosome-level genome of Chaenocephalus aceratus.</title>
        <authorList>
            <person name="Park H."/>
        </authorList>
    </citation>
    <scope>NUCLEOTIDE SEQUENCE</scope>
    <source>
        <strain evidence="2">DE</strain>
        <tissue evidence="2">Muscle</tissue>
    </source>
</reference>
<gene>
    <name evidence="2" type="ORF">KUDE01_026534</name>
</gene>
<evidence type="ECO:0000313" key="2">
    <source>
        <dbReference type="EMBL" id="KAK1878405.1"/>
    </source>
</evidence>
<feature type="region of interest" description="Disordered" evidence="1">
    <location>
        <begin position="298"/>
        <end position="331"/>
    </location>
</feature>
<feature type="compositionally biased region" description="Polar residues" evidence="1">
    <location>
        <begin position="74"/>
        <end position="86"/>
    </location>
</feature>
<feature type="region of interest" description="Disordered" evidence="1">
    <location>
        <begin position="1"/>
        <end position="141"/>
    </location>
</feature>
<dbReference type="EMBL" id="JASDAP010000026">
    <property type="protein sequence ID" value="KAK1878405.1"/>
    <property type="molecule type" value="Genomic_DNA"/>
</dbReference>
<dbReference type="PANTHER" id="PTHR33480">
    <property type="entry name" value="SET DOMAIN-CONTAINING PROTEIN-RELATED"/>
    <property type="match status" value="1"/>
</dbReference>
<organism evidence="2 3">
    <name type="scientific">Dissostichus eleginoides</name>
    <name type="common">Patagonian toothfish</name>
    <name type="synonym">Dissostichus amissus</name>
    <dbReference type="NCBI Taxonomy" id="100907"/>
    <lineage>
        <taxon>Eukaryota</taxon>
        <taxon>Metazoa</taxon>
        <taxon>Chordata</taxon>
        <taxon>Craniata</taxon>
        <taxon>Vertebrata</taxon>
        <taxon>Euteleostomi</taxon>
        <taxon>Actinopterygii</taxon>
        <taxon>Neopterygii</taxon>
        <taxon>Teleostei</taxon>
        <taxon>Neoteleostei</taxon>
        <taxon>Acanthomorphata</taxon>
        <taxon>Eupercaria</taxon>
        <taxon>Perciformes</taxon>
        <taxon>Notothenioidei</taxon>
        <taxon>Nototheniidae</taxon>
        <taxon>Dissostichus</taxon>
    </lineage>
</organism>
<feature type="region of interest" description="Disordered" evidence="1">
    <location>
        <begin position="509"/>
        <end position="538"/>
    </location>
</feature>
<evidence type="ECO:0000313" key="3">
    <source>
        <dbReference type="Proteomes" id="UP001228049"/>
    </source>
</evidence>
<comment type="caution">
    <text evidence="2">The sequence shown here is derived from an EMBL/GenBank/DDBJ whole genome shotgun (WGS) entry which is preliminary data.</text>
</comment>
<feature type="compositionally biased region" description="Low complexity" evidence="1">
    <location>
        <begin position="87"/>
        <end position="98"/>
    </location>
</feature>